<dbReference type="GO" id="GO:0005634">
    <property type="term" value="C:nucleus"/>
    <property type="evidence" value="ECO:0007669"/>
    <property type="project" value="UniProtKB-SubCell"/>
</dbReference>
<evidence type="ECO:0000256" key="1">
    <source>
        <dbReference type="ARBA" id="ARBA00001968"/>
    </source>
</evidence>
<evidence type="ECO:0000313" key="10">
    <source>
        <dbReference type="Proteomes" id="UP001353858"/>
    </source>
</evidence>
<dbReference type="PANTHER" id="PTHR22930:SF85">
    <property type="entry name" value="GH03217P-RELATED"/>
    <property type="match status" value="1"/>
</dbReference>
<evidence type="ECO:0000256" key="7">
    <source>
        <dbReference type="ARBA" id="ARBA00023242"/>
    </source>
</evidence>
<evidence type="ECO:0000313" key="9">
    <source>
        <dbReference type="EMBL" id="KAK4887356.1"/>
    </source>
</evidence>
<accession>A0AAN7SE51</accession>
<comment type="caution">
    <text evidence="9">The sequence shown here is derived from an EMBL/GenBank/DDBJ whole genome shotgun (WGS) entry which is preliminary data.</text>
</comment>
<comment type="subcellular location">
    <subcellularLocation>
        <location evidence="2">Nucleus</location>
    </subcellularLocation>
</comment>
<dbReference type="PANTHER" id="PTHR22930">
    <property type="match status" value="1"/>
</dbReference>
<reference evidence="10" key="1">
    <citation type="submission" date="2023-01" db="EMBL/GenBank/DDBJ databases">
        <title>Key to firefly adult light organ development and bioluminescence: homeobox transcription factors regulate luciferase expression and transportation to peroxisome.</title>
        <authorList>
            <person name="Fu X."/>
        </authorList>
    </citation>
    <scope>NUCLEOTIDE SEQUENCE [LARGE SCALE GENOMIC DNA]</scope>
</reference>
<evidence type="ECO:0000256" key="2">
    <source>
        <dbReference type="ARBA" id="ARBA00004123"/>
    </source>
</evidence>
<dbReference type="AlphaFoldDB" id="A0AAN7SE51"/>
<evidence type="ECO:0000259" key="8">
    <source>
        <dbReference type="Pfam" id="PF13359"/>
    </source>
</evidence>
<feature type="domain" description="DDE Tnp4" evidence="8">
    <location>
        <begin position="42"/>
        <end position="107"/>
    </location>
</feature>
<keyword evidence="7" id="KW-0539">Nucleus</keyword>
<protein>
    <recommendedName>
        <fullName evidence="8">DDE Tnp4 domain-containing protein</fullName>
    </recommendedName>
</protein>
<keyword evidence="10" id="KW-1185">Reference proteome</keyword>
<dbReference type="InterPro" id="IPR027806">
    <property type="entry name" value="HARBI1_dom"/>
</dbReference>
<evidence type="ECO:0000256" key="4">
    <source>
        <dbReference type="ARBA" id="ARBA00022722"/>
    </source>
</evidence>
<sequence length="216" mass="25044">MSDLEGDSDFFASSSSSDDELELVLNNIKVKNENYLGVIGAIDGSYIKIDKPAEDPDSYLNRKGYHSIQVQVVCDFNKKIRDVFIGYPGSAHDSRVFRNSPLGNSLQEKYRGNLTPRQANYNRKLAANRYKIEHCYGILKQKFRQLYHLNIRNIPLIVHFIRACCVLHNMALSDDFIFEENVVEDEIPEPENEEEFEEDDDVRRFRNGITMLLRMN</sequence>
<dbReference type="GO" id="GO:0016787">
    <property type="term" value="F:hydrolase activity"/>
    <property type="evidence" value="ECO:0007669"/>
    <property type="project" value="UniProtKB-KW"/>
</dbReference>
<feature type="domain" description="DDE Tnp4" evidence="8">
    <location>
        <begin position="110"/>
        <end position="169"/>
    </location>
</feature>
<keyword evidence="6" id="KW-0378">Hydrolase</keyword>
<organism evidence="9 10">
    <name type="scientific">Aquatica leii</name>
    <dbReference type="NCBI Taxonomy" id="1421715"/>
    <lineage>
        <taxon>Eukaryota</taxon>
        <taxon>Metazoa</taxon>
        <taxon>Ecdysozoa</taxon>
        <taxon>Arthropoda</taxon>
        <taxon>Hexapoda</taxon>
        <taxon>Insecta</taxon>
        <taxon>Pterygota</taxon>
        <taxon>Neoptera</taxon>
        <taxon>Endopterygota</taxon>
        <taxon>Coleoptera</taxon>
        <taxon>Polyphaga</taxon>
        <taxon>Elateriformia</taxon>
        <taxon>Elateroidea</taxon>
        <taxon>Lampyridae</taxon>
        <taxon>Luciolinae</taxon>
        <taxon>Aquatica</taxon>
    </lineage>
</organism>
<dbReference type="GO" id="GO:0004518">
    <property type="term" value="F:nuclease activity"/>
    <property type="evidence" value="ECO:0007669"/>
    <property type="project" value="UniProtKB-KW"/>
</dbReference>
<dbReference type="EMBL" id="JARPUR010000001">
    <property type="protein sequence ID" value="KAK4887356.1"/>
    <property type="molecule type" value="Genomic_DNA"/>
</dbReference>
<comment type="similarity">
    <text evidence="3">Belongs to the HARBI1 family.</text>
</comment>
<keyword evidence="4" id="KW-0540">Nuclease</keyword>
<evidence type="ECO:0000256" key="5">
    <source>
        <dbReference type="ARBA" id="ARBA00022723"/>
    </source>
</evidence>
<evidence type="ECO:0000256" key="6">
    <source>
        <dbReference type="ARBA" id="ARBA00022801"/>
    </source>
</evidence>
<dbReference type="InterPro" id="IPR045249">
    <property type="entry name" value="HARBI1-like"/>
</dbReference>
<proteinExistence type="inferred from homology"/>
<evidence type="ECO:0000256" key="3">
    <source>
        <dbReference type="ARBA" id="ARBA00006958"/>
    </source>
</evidence>
<gene>
    <name evidence="9" type="ORF">RN001_003627</name>
</gene>
<keyword evidence="5" id="KW-0479">Metal-binding</keyword>
<comment type="cofactor">
    <cofactor evidence="1">
        <name>a divalent metal cation</name>
        <dbReference type="ChEBI" id="CHEBI:60240"/>
    </cofactor>
</comment>
<dbReference type="GO" id="GO:0046872">
    <property type="term" value="F:metal ion binding"/>
    <property type="evidence" value="ECO:0007669"/>
    <property type="project" value="UniProtKB-KW"/>
</dbReference>
<dbReference type="Pfam" id="PF13359">
    <property type="entry name" value="DDE_Tnp_4"/>
    <property type="match status" value="2"/>
</dbReference>
<name>A0AAN7SE51_9COLE</name>
<dbReference type="Proteomes" id="UP001353858">
    <property type="component" value="Unassembled WGS sequence"/>
</dbReference>